<evidence type="ECO:0000256" key="22">
    <source>
        <dbReference type="ARBA" id="ARBA00022989"/>
    </source>
</evidence>
<evidence type="ECO:0000256" key="28">
    <source>
        <dbReference type="ARBA" id="ARBA00023180"/>
    </source>
</evidence>
<dbReference type="GO" id="GO:0039654">
    <property type="term" value="P:fusion of virus membrane with host endosome membrane"/>
    <property type="evidence" value="ECO:0007669"/>
    <property type="project" value="UniProtKB-UniRule"/>
</dbReference>
<evidence type="ECO:0000256" key="14">
    <source>
        <dbReference type="ARBA" id="ARBA00022692"/>
    </source>
</evidence>
<organismHost>
    <name type="scientific">Homo sapiens</name>
    <name type="common">Human</name>
    <dbReference type="NCBI Taxonomy" id="9606"/>
</organismHost>
<keyword evidence="27 32" id="KW-1015">Disulfide bond</keyword>
<evidence type="ECO:0000256" key="24">
    <source>
        <dbReference type="ARBA" id="ARBA00023054"/>
    </source>
</evidence>
<keyword evidence="8 32" id="KW-1170">Fusion of virus membrane with host endosomal membrane</keyword>
<feature type="short sequence motif" description="Di-leucine internalization motif" evidence="32">
    <location>
        <begin position="864"/>
        <end position="865"/>
    </location>
</feature>
<evidence type="ECO:0000256" key="19">
    <source>
        <dbReference type="ARBA" id="ARBA00022870"/>
    </source>
</evidence>
<feature type="chain" id="PRO_5023238713" description="Transmembrane protein gp41" evidence="32">
    <location>
        <begin position="521"/>
        <end position="865"/>
    </location>
</feature>
<comment type="miscellaneous">
    <text evidence="32">Inhibitors targeting HIV-1 viral envelope proteins are used as antiretroviral drugs. Attachment of virions to the cell surface via non-specific interactions and CD4 binding can be blocked by inhibitors that include cyanovirin-N, cyclotriazadisulfonamide analogs, PRO 2000, TNX 355 and PRO 542. In addition, BMS 806 can block CD4-induced conformational changes. Env interactions with the coreceptor molecules can be targeted by CCR5 antagonists including SCH-D, maraviroc (UK 427857) and aplaviroc (GW 873140), and the CXCR4 antagonist AMD 070. Fusion of viral and cellular membranes can be inhibited by peptides such as enfuvirtide and tifuvirtide (T 1249). Resistance to inhibitors associated with mutations in Env are observed. Most of the time, single mutations confer only a modest reduction in drug susceptibility. Combination of several mutations is usually required to develop a high-level drug resistance.</text>
</comment>
<evidence type="ECO:0000256" key="12">
    <source>
        <dbReference type="ARBA" id="ARBA00022595"/>
    </source>
</evidence>
<sequence length="865" mass="98135">MRVRGIRRNCLPWWIWGILGFWMVMIYNVGGNLWVTVYYGVPVWKEAKTTLFCASDAKAYEKEVHNVWATHACVPTDPNPQEMVLANVTENFNMWKNDMVDQMHEDIISLWDQSLKPCVKLTPLCVTLICNNVAYNSTSTLNNTMGAEMNNTMKAEMKNCSFNATTELRDKKQKEYALFYKLDIEPLNEGKSNSSGNSSNNYSEYRLINCNSSTVTQACPKVSFDPIPIHYCAPAGYAILKCNNKTFNGTGPCTNVSSVLCTHGIKPVVSTQLLLNGSLSEEGIIIRSENMTNNIKTIIVQLNQSIEINCTRPSNNTRKSIRIGPGQAFYATNDIIGDIRQAHCNISREQWNKTLKQVANKLKEYYNKTIIFEPQPASGGDLEITTHSFNCRGEFFYCNTSKLFNSSLFNSSSIGDNSTVITIPCRIKQFINMWQEVGRAMYAPPIAGNITCKSNITGLLLVRDGGNSNETNNTETFRPGGGNMKDNWRSELYKYKVVEINPLGIAPTKAKRRVVEREKRAVGLGAVFLGFLGAAGSTMGAASVALTVQARQLLSGIVQQQSNLLRAIEAQQHMLQLTVWGIKQLQARVLAIERYLQDQQFLGLWGCSGKQICTTAVPWNSSWSNKSYEDIWENMTWMEWDREISNHTYTIYKLLEESQNQQEKNEKDLLALDSWNSLWNWFNITKWLWYIKIFIMIIGGLIGLRIIFCVLSIVKRVRQGYSPLSFQTLTPSPRELDRLGRIEEEGGEQDRDRSVRLVSGFLPLFWDDLRSLSLFCYHQLRDFILTVARVVELLGRRGWEALKYLGSLVQYWGLELKKSAISLLDTIAIAVAEGTDRIIDFLQRICRAILHIPTRIRQGFEAALL</sequence>
<evidence type="ECO:0000259" key="34">
    <source>
        <dbReference type="Pfam" id="PF00516"/>
    </source>
</evidence>
<dbReference type="GO" id="GO:0019082">
    <property type="term" value="P:viral protein processing"/>
    <property type="evidence" value="ECO:0007669"/>
    <property type="project" value="UniProtKB-UniRule"/>
</dbReference>
<dbReference type="InterPro" id="IPR036377">
    <property type="entry name" value="Gp120_core_sf"/>
</dbReference>
<gene>
    <name evidence="32 36" type="primary">env</name>
</gene>
<keyword evidence="29 32" id="KW-0899">Viral immunoevasion</keyword>
<comment type="subcellular location">
    <molecule>Surface protein gp120</molecule>
    <subcellularLocation>
        <location evidence="32">Virion membrane</location>
        <topology evidence="32">Peripheral membrane protein</topology>
    </subcellularLocation>
    <subcellularLocation>
        <location evidence="32">Host cell membrane</location>
        <topology evidence="32">Peripheral membrane protein</topology>
    </subcellularLocation>
    <subcellularLocation>
        <location evidence="32">Host endosome membrane</location>
        <topology evidence="32">Single-pass type I membrane protein</topology>
    </subcellularLocation>
    <text evidence="32">The surface protein is not anchored to the viral envelope, but associates with the extravirion surface through its binding to TM. It is probably concentrated at the site of budding and incorporated into the virions possibly by contacts between the cytoplasmic tail of Env and the N-terminus of Gag.</text>
</comment>
<comment type="PTM">
    <text evidence="32">Highly glycosylated by host. The high number of glycan on the protein is reffered to as 'glycan shield' because it contributes to hide protein sequence from adaptive immune system.</text>
</comment>
<dbReference type="HAMAP" id="MF_04083">
    <property type="entry name" value="HIV_ENV"/>
    <property type="match status" value="1"/>
</dbReference>
<evidence type="ECO:0000256" key="3">
    <source>
        <dbReference type="ARBA" id="ARBA00004505"/>
    </source>
</evidence>
<dbReference type="GO" id="GO:0019062">
    <property type="term" value="P:virion attachment to host cell"/>
    <property type="evidence" value="ECO:0007669"/>
    <property type="project" value="UniProtKB-UniRule"/>
</dbReference>
<dbReference type="Gene3D" id="2.170.40.20">
    <property type="entry name" value="Human immunodeficiency virus 1, Gp160, envelope glycoprotein"/>
    <property type="match status" value="2"/>
</dbReference>
<comment type="subunit">
    <text evidence="32">The mature envelope protein (Env) consists of a homotrimer of non-covalently associated gp120-gp41 heterodimers. The resulting complex protrudes from the virus surface as a spike. There seems to be as few as 10 spikes on the average virion. Surface protein gp120 interacts with host CD4, CCR5 and CXCR4. Gp120 also interacts with the C-type lectins CD209/DC-SIGN and CLEC4M/DC-SIGNR (collectively referred to as DC-SIGN(R)). Gp120 and gp41 interact with GalCer. Gp120 interacts with host ITGA4/ITGB7 complex; on CD4+ T-cells, this interaction results in rapid activation of integrin ITGAL/LFA-1, which facilitates efficient cell-to-cell spreading of HIV-1. Gp120 interacts with cell-associated heparan sulfate; this interaction increases virus infectivity on permissive cells and may be involved in infection of CD4- cells.</text>
</comment>
<keyword evidence="19 32" id="KW-1043">Host membrane</keyword>
<comment type="subcellular location">
    <subcellularLocation>
        <location evidence="3">Host cell membrane</location>
        <topology evidence="3">Peripheral membrane protein</topology>
    </subcellularLocation>
    <subcellularLocation>
        <location evidence="1">Host cell membrane</location>
        <topology evidence="1">Single-pass type I membrane protein</topology>
    </subcellularLocation>
    <subcellularLocation>
        <location evidence="2">Host endosome membrane</location>
        <topology evidence="2">Peripheral membrane protein</topology>
    </subcellularLocation>
    <subcellularLocation>
        <location evidence="5">Host endosome membrane</location>
        <topology evidence="5">Single-pass type I membrane protein</topology>
    </subcellularLocation>
    <subcellularLocation>
        <location evidence="6">Virion membrane</location>
        <topology evidence="6">Peripheral membrane protein</topology>
    </subcellularLocation>
    <subcellularLocation>
        <location evidence="4">Virion membrane</location>
        <topology evidence="4">Single-pass type I membrane protein</topology>
    </subcellularLocation>
</comment>
<comment type="domain">
    <text evidence="32">The CD4-binding region is targeted by the antibody b12.</text>
</comment>
<comment type="function">
    <text evidence="32">Envelope glycoprotein gp160: Oligomerizes in the host endoplasmic reticulum into predominantly trimers. In a second time, gp160 transits in the host Golgi, where glycosylation is completed. The precursor is then proteolytically cleaved in the trans-Golgi and thereby activated by cellular furin or furin-like proteases to produce gp120 and gp41.</text>
</comment>
<accession>G0WNZ8</accession>
<evidence type="ECO:0000256" key="32">
    <source>
        <dbReference type="HAMAP-Rule" id="MF_04083"/>
    </source>
</evidence>
<feature type="region of interest" description="Fusion peptide" evidence="32">
    <location>
        <begin position="521"/>
        <end position="541"/>
    </location>
</feature>
<feature type="topological domain" description="Cytoplasmic" evidence="32">
    <location>
        <begin position="715"/>
        <end position="865"/>
    </location>
</feature>
<dbReference type="GO" id="GO:0044175">
    <property type="term" value="C:host cell endosome membrane"/>
    <property type="evidence" value="ECO:0007669"/>
    <property type="project" value="UniProtKB-SubCell"/>
</dbReference>
<comment type="domain">
    <text evidence="32">The membrane proximal external region (MPER) present in gp41 is a tryptophan-rich region recognized by the antibodies 2F5, Z13, and 4E10. MPER seems to play a role in fusion.</text>
</comment>
<evidence type="ECO:0000256" key="21">
    <source>
        <dbReference type="ARBA" id="ARBA00022890"/>
    </source>
</evidence>
<evidence type="ECO:0000259" key="35">
    <source>
        <dbReference type="Pfam" id="PF00517"/>
    </source>
</evidence>
<feature type="domain" description="Retroviral envelope protein GP41-like" evidence="35">
    <location>
        <begin position="539"/>
        <end position="730"/>
    </location>
</feature>
<dbReference type="InterPro" id="IPR000328">
    <property type="entry name" value="GP41-like"/>
</dbReference>
<dbReference type="GO" id="GO:0055036">
    <property type="term" value="C:virion membrane"/>
    <property type="evidence" value="ECO:0007669"/>
    <property type="project" value="UniProtKB-SubCell"/>
</dbReference>
<evidence type="ECO:0000256" key="20">
    <source>
        <dbReference type="ARBA" id="ARBA00022879"/>
    </source>
</evidence>
<dbReference type="SUPFAM" id="SSF56502">
    <property type="entry name" value="gp120 core"/>
    <property type="match status" value="2"/>
</dbReference>
<keyword evidence="31 32" id="KW-1160">Virus entry into host cell</keyword>
<evidence type="ECO:0000256" key="16">
    <source>
        <dbReference type="ARBA" id="ARBA00022729"/>
    </source>
</evidence>
<keyword evidence="25 32" id="KW-0472">Membrane</keyword>
<evidence type="ECO:0000256" key="7">
    <source>
        <dbReference type="ARBA" id="ARBA00022506"/>
    </source>
</evidence>
<keyword evidence="21 32" id="KW-1164">Virus endocytosis by host</keyword>
<comment type="miscellaneous">
    <text evidence="32">HIV-1 lineages are divided in three main groups, M (for Major), O (for Outlier), and N (for New, or Non-M, Non-O). The vast majority of strains found worldwide belong to the group M. Group O seems to be endemic to and largely confined to Cameroon and neighboring countries in West Central Africa, where these viruses represent a small minority of HIV-1 strains. The group N is represented by a limited number of isolates from Cameroonian persons. The group M is further subdivided in 9 clades or subtypes (A to D, F to H, J and K).</text>
</comment>
<keyword evidence="28 32" id="KW-0325">Glycoprotein</keyword>
<dbReference type="InterPro" id="IPR000777">
    <property type="entry name" value="HIV1_Gp120"/>
</dbReference>
<organism evidence="36">
    <name type="scientific">Human immunodeficiency virus type 1</name>
    <name type="common">HIV-1</name>
    <dbReference type="NCBI Taxonomy" id="11676"/>
    <lineage>
        <taxon>Viruses</taxon>
        <taxon>Riboviria</taxon>
        <taxon>Pararnavirae</taxon>
        <taxon>Artverviricota</taxon>
        <taxon>Revtraviricetes</taxon>
        <taxon>Ortervirales</taxon>
        <taxon>Retroviridae</taxon>
        <taxon>Orthoretrovirinae</taxon>
        <taxon>Lentivirus</taxon>
        <taxon>Lentivirus humimdef1</taxon>
    </lineage>
</organism>
<feature type="short sequence motif" description="YXXL motif; contains endocytosis signal" evidence="32">
    <location>
        <begin position="721"/>
        <end position="724"/>
    </location>
</feature>
<evidence type="ECO:0000256" key="9">
    <source>
        <dbReference type="ARBA" id="ARBA00022511"/>
    </source>
</evidence>
<keyword evidence="17 32" id="KW-1161">Viral attachment to host cell</keyword>
<evidence type="ECO:0000256" key="11">
    <source>
        <dbReference type="ARBA" id="ARBA00022581"/>
    </source>
</evidence>
<protein>
    <recommendedName>
        <fullName evidence="32">Envelope glycoprotein gp160</fullName>
    </recommendedName>
    <alternativeName>
        <fullName evidence="32">Env polyprotein</fullName>
    </alternativeName>
    <component>
        <recommendedName>
            <fullName evidence="32">Surface protein gp120</fullName>
            <shortName evidence="32">SU</shortName>
        </recommendedName>
        <alternativeName>
            <fullName evidence="32">Glycoprotein 120</fullName>
            <shortName evidence="32">gp120</shortName>
        </alternativeName>
    </component>
    <component>
        <recommendedName>
            <fullName evidence="32">Transmembrane protein gp41</fullName>
            <shortName evidence="32">TM</shortName>
        </recommendedName>
        <alternativeName>
            <fullName evidence="32">Glycoprotein 41</fullName>
            <shortName evidence="32">gp41</shortName>
        </alternativeName>
    </component>
</protein>
<dbReference type="EMBL" id="HM623551">
    <property type="protein sequence ID" value="ADU15611.1"/>
    <property type="molecule type" value="Genomic_RNA"/>
</dbReference>
<comment type="caution">
    <text evidence="32 33">Lacks conserved residue(s) required for the propagation of feature annotation.</text>
</comment>
<feature type="site" description="Cleavage; by host furin" evidence="32">
    <location>
        <begin position="520"/>
        <end position="521"/>
    </location>
</feature>
<comment type="PTM">
    <text evidence="32">Palmitoylation of the transmembrane protein and of Env polyprotein (prior to its proteolytic cleavage) is essential for their association with host cell membrane lipid rafts. Palmitoylation is therefore required for envelope trafficking to classical lipid rafts, but not for viral replication.</text>
</comment>
<evidence type="ECO:0000256" key="8">
    <source>
        <dbReference type="ARBA" id="ARBA00022510"/>
    </source>
</evidence>
<name>G0WNZ8_HV1</name>
<evidence type="ECO:0000256" key="25">
    <source>
        <dbReference type="ARBA" id="ARBA00023136"/>
    </source>
</evidence>
<feature type="region of interest" description="MPER; binding to GalCer" evidence="32">
    <location>
        <begin position="671"/>
        <end position="692"/>
    </location>
</feature>
<evidence type="ECO:0000256" key="33">
    <source>
        <dbReference type="RuleBase" id="RU363095"/>
    </source>
</evidence>
<feature type="chain" id="PRO_5023238714" description="Envelope glycoprotein gp160" evidence="32">
    <location>
        <begin position="32"/>
        <end position="865"/>
    </location>
</feature>
<evidence type="ECO:0000256" key="10">
    <source>
        <dbReference type="ARBA" id="ARBA00022570"/>
    </source>
</evidence>
<dbReference type="Pfam" id="PF00516">
    <property type="entry name" value="GP120"/>
    <property type="match status" value="1"/>
</dbReference>
<dbReference type="CDD" id="cd09909">
    <property type="entry name" value="HIV-1-like_HR1-HR2"/>
    <property type="match status" value="1"/>
</dbReference>
<evidence type="ECO:0000256" key="17">
    <source>
        <dbReference type="ARBA" id="ARBA00022804"/>
    </source>
</evidence>
<keyword evidence="14 32" id="KW-0812">Transmembrane</keyword>
<dbReference type="InterPro" id="IPR037527">
    <property type="entry name" value="Gp160"/>
</dbReference>
<evidence type="ECO:0000256" key="18">
    <source>
        <dbReference type="ARBA" id="ARBA00022844"/>
    </source>
</evidence>
<evidence type="ECO:0000256" key="2">
    <source>
        <dbReference type="ARBA" id="ARBA00004433"/>
    </source>
</evidence>
<proteinExistence type="inferred from homology"/>
<dbReference type="Gene3D" id="1.20.5.490">
    <property type="entry name" value="Single helix bin"/>
    <property type="match status" value="1"/>
</dbReference>
<evidence type="ECO:0000256" key="26">
    <source>
        <dbReference type="ARBA" id="ARBA00023139"/>
    </source>
</evidence>
<evidence type="ECO:0000256" key="29">
    <source>
        <dbReference type="ARBA" id="ARBA00023280"/>
    </source>
</evidence>
<feature type="region of interest" description="CD4-binding loop" evidence="32">
    <location>
        <begin position="377"/>
        <end position="387"/>
    </location>
</feature>
<dbReference type="GO" id="GO:0020002">
    <property type="term" value="C:host cell plasma membrane"/>
    <property type="evidence" value="ECO:0007669"/>
    <property type="project" value="UniProtKB-SubCell"/>
</dbReference>
<keyword evidence="13 32" id="KW-0165">Cleavage on pair of basic residues</keyword>
<feature type="region of interest" description="Immunosuppression" evidence="32">
    <location>
        <begin position="583"/>
        <end position="601"/>
    </location>
</feature>
<keyword evidence="10 32" id="KW-1165">Clathrin-mediated endocytosis of virus by host</keyword>
<reference evidence="36" key="1">
    <citation type="journal article" date="2012" name="AIDS Res. Hum. Retroviruses">
        <title>Drug Resistance and Coreceptor Usage in HIV Type 1 Subtype C-Infected Children Initiating or Failing Highly Active Antiretroviral Therapy in South Africa.</title>
        <authorList>
            <person name="Green T.N."/>
            <person name="Archary M."/>
            <person name="Gordon M.L."/>
            <person name="Padayachi N."/>
            <person name="Lie Y."/>
            <person name="Anton E.D."/>
            <person name="Reeves J.D."/>
            <person name="Grobler A."/>
            <person name="Bobat R."/>
            <person name="Coovadia H."/>
            <person name="Ndung'u T."/>
        </authorList>
    </citation>
    <scope>NUCLEOTIDE SEQUENCE</scope>
    <source>
        <strain evidence="36">707PKE05F1</strain>
    </source>
</reference>
<comment type="subcellular location">
    <molecule>Transmembrane protein gp41</molecule>
    <subcellularLocation>
        <location evidence="32">Virion membrane</location>
        <topology evidence="32">Single-pass type I membrane protein</topology>
    </subcellularLocation>
    <subcellularLocation>
        <location evidence="32">Host cell membrane</location>
        <topology evidence="32">Single-pass type I membrane protein</topology>
    </subcellularLocation>
    <subcellularLocation>
        <location evidence="32">Host endosome membrane</location>
        <topology evidence="32">Single-pass type I membrane protein</topology>
    </subcellularLocation>
    <text evidence="32">It is probably concentrated at the site of budding and incorporated into the virions possibly by contacts between the cytoplasmic tail of Env and the N-terminus of Gag.</text>
</comment>
<dbReference type="FunFam" id="2.170.40.20:FF:000004">
    <property type="entry name" value="Envelope glycoprotein gp160"/>
    <property type="match status" value="1"/>
</dbReference>
<keyword evidence="15 32" id="KW-0053">Apoptosis</keyword>
<keyword evidence="12 32" id="KW-1162">Viral penetration into host cytoplasm</keyword>
<evidence type="ECO:0000256" key="31">
    <source>
        <dbReference type="ARBA" id="ARBA00023296"/>
    </source>
</evidence>
<feature type="lipid moiety-binding region" description="S-palmitoyl cysteine; by host" evidence="32">
    <location>
        <position position="846"/>
    </location>
</feature>
<evidence type="ECO:0000256" key="15">
    <source>
        <dbReference type="ARBA" id="ARBA00022703"/>
    </source>
</evidence>
<comment type="domain">
    <text evidence="32">Some of the most genetically diverse regions of the viral genome are present in Env. They are called variable regions 1 through 5 (V1 through V5). Coreceptor usage of gp120 is determined mainly by the primary structure of the third variable region (V3) in the outer domain of gp120. The sequence of V3 determines which coreceptor, CCR5 and/or CXCR4 (corresponding to R5/macrophage, X4/T cell and R5X4/T cell and macrophage tropism), is used to trigger the fusion potential of the Env complex, and hence which cells the virus can infect. Binding to CCR5 involves a region adjacent in addition to V3.</text>
</comment>
<evidence type="ECO:0000313" key="36">
    <source>
        <dbReference type="EMBL" id="ADU15611.1"/>
    </source>
</evidence>
<evidence type="ECO:0000256" key="4">
    <source>
        <dbReference type="ARBA" id="ARBA00004563"/>
    </source>
</evidence>
<feature type="transmembrane region" description="Helical" evidence="33">
    <location>
        <begin position="687"/>
        <end position="714"/>
    </location>
</feature>
<keyword evidence="11 32" id="KW-0945">Host-virus interaction</keyword>
<comment type="PTM">
    <text evidence="32">Specific enzymatic cleavages in vivo yield mature proteins. Envelope glycoproteins are synthesized as a inactive precursor that is heavily N-glycosylated and processed likely by host cell furin in the Golgi to yield the mature SU and TM proteins. The cleavage site between SU and TM requires the minimal sequence [KR]-X-[KR]-R. About 2 of the 9 disulfide bonds of gp41 are reduced by P4HB/PDI, following binding to CD4 receptor.</text>
</comment>
<keyword evidence="30 32" id="KW-0449">Lipoprotein</keyword>
<evidence type="ECO:0000256" key="27">
    <source>
        <dbReference type="ARBA" id="ARBA00023157"/>
    </source>
</evidence>
<evidence type="ECO:0000256" key="30">
    <source>
        <dbReference type="ARBA" id="ARBA00023288"/>
    </source>
</evidence>
<dbReference type="GO" id="GO:0075512">
    <property type="term" value="P:clathrin-dependent endocytosis of virus by host cell"/>
    <property type="evidence" value="ECO:0007669"/>
    <property type="project" value="UniProtKB-UniRule"/>
</dbReference>
<keyword evidence="18 32" id="KW-0946">Virion</keyword>
<keyword evidence="16 32" id="KW-0732">Signal</keyword>
<evidence type="ECO:0000256" key="6">
    <source>
        <dbReference type="ARBA" id="ARBA00004650"/>
    </source>
</evidence>
<evidence type="ECO:0000256" key="5">
    <source>
        <dbReference type="ARBA" id="ARBA00004578"/>
    </source>
</evidence>
<dbReference type="FunFam" id="2.170.40.20:FF:000003">
    <property type="entry name" value="Envelope glycoprotein gp160"/>
    <property type="match status" value="1"/>
</dbReference>
<feature type="disulfide bond" evidence="32">
    <location>
        <begin position="232"/>
        <end position="261"/>
    </location>
</feature>
<dbReference type="GO" id="GO:0019031">
    <property type="term" value="C:viral envelope"/>
    <property type="evidence" value="ECO:0007669"/>
    <property type="project" value="UniProtKB-KW"/>
</dbReference>
<comment type="domain">
    <text evidence="32">The YXXL motif is involved in determining the exact site of viral release at the surface of infected mononuclear cells and promotes endocytosis. YXXL and di-leucine endocytosis motifs interact directly or indirectly with the clathrin adapter complexes, opperate independently, and their activities are not additive.</text>
</comment>
<dbReference type="GO" id="GO:0016020">
    <property type="term" value="C:membrane"/>
    <property type="evidence" value="ECO:0007669"/>
    <property type="project" value="UniProtKB-UniRule"/>
</dbReference>
<keyword evidence="22 32" id="KW-1133">Transmembrane helix</keyword>
<evidence type="ECO:0000256" key="1">
    <source>
        <dbReference type="ARBA" id="ARBA00004402"/>
    </source>
</evidence>
<feature type="transmembrane region" description="Helical" evidence="33">
    <location>
        <begin position="13"/>
        <end position="41"/>
    </location>
</feature>
<keyword evidence="24 32" id="KW-0175">Coiled coil</keyword>
<comment type="function">
    <text evidence="32">Surface protein gp120: Attaches the virus to the host lymphoid cell by binding to the primary receptor CD4. This interaction induces a structural rearrangement creating a high affinity binding site for a chemokine coreceptor like CXCR4 and/or CCR5. Acts as a ligand for CD209/DC-SIGN and CLEC4M/DC-SIGNR, which are respectively found on dendritic cells (DCs), and on endothelial cells of liver sinusoids and lymph node sinuses. These interactions allow capture of viral particles at mucosal surfaces by these cells and subsequent transmission to permissive cells. HIV subverts the migration properties of dendritic cells to gain access to CD4+ T-cells in lymph nodes. Virus transmission to permissive T-cells occurs either in trans (without DCs infection, through viral capture and transmission), or in cis (following DCs productive infection, through the usual CD4-gp120 interaction), thereby inducing a robust infection. In trans infection, bound virions remain infectious over days and it is proposed that they are not degraded, but protected in non-lysosomal acidic organelles within the DCs close to the cell membrane thus contributing to the viral infectious potential during DCs' migration from the periphery to the lymphoid tissues. On arrival at lymphoid tissues, intact virions recycle back to DCs' cell surface allowing virus transmission to CD4+ T-cells.</text>
</comment>
<dbReference type="FunFam" id="1.10.287.210:FF:000001">
    <property type="entry name" value="Envelope glycoprotein gp160"/>
    <property type="match status" value="1"/>
</dbReference>
<comment type="function">
    <text evidence="32">Transmembrane protein gp41: Acts as a class I viral fusion protein. Under the current model, the protein has at least 3 conformational states: pre-fusion native state, pre-hairpin intermediate state, and post-fusion hairpin state. During fusion of viral and target intracellular membranes, the coiled coil regions (heptad repeats) assume a trimer-of-hairpins structure, positioning the fusion peptide in close proximity to the C-terminal region of the ectodomain. The formation of this structure appears to drive apposition and subsequent fusion of viral and target cell membranes. Complete fusion occurs in host cell endosomes and is dynamin-dependent, however some lipid transfer might occur at the plasma membrane. The virus undergoes clathrin-dependent internalization long before endosomal fusion, thus minimizing the surface exposure of conserved viral epitopes during fusion and reducing the efficacy of inhibitors targeting these epitopes. Membranes fusion leads to delivery of the nucleocapsid into the cytoplasm.</text>
</comment>
<keyword evidence="20 32" id="KW-0261">Viral envelope protein</keyword>
<dbReference type="Gene3D" id="1.10.287.210">
    <property type="match status" value="1"/>
</dbReference>
<dbReference type="GO" id="GO:0019064">
    <property type="term" value="P:fusion of virus membrane with host plasma membrane"/>
    <property type="evidence" value="ECO:0007669"/>
    <property type="project" value="UniProtKB-UniRule"/>
</dbReference>
<dbReference type="GO" id="GO:0052031">
    <property type="term" value="P:symbiont-mediated perturbation of host defense response"/>
    <property type="evidence" value="ECO:0007669"/>
    <property type="project" value="UniProtKB-UniRule"/>
</dbReference>
<dbReference type="GO" id="GO:0005198">
    <property type="term" value="F:structural molecule activity"/>
    <property type="evidence" value="ECO:0007669"/>
    <property type="project" value="UniProtKB-UniRule"/>
</dbReference>
<evidence type="ECO:0000256" key="23">
    <source>
        <dbReference type="ARBA" id="ARBA00023046"/>
    </source>
</evidence>
<evidence type="ECO:0000256" key="13">
    <source>
        <dbReference type="ARBA" id="ARBA00022685"/>
    </source>
</evidence>
<dbReference type="SUPFAM" id="SSF58069">
    <property type="entry name" value="Virus ectodomain"/>
    <property type="match status" value="1"/>
</dbReference>
<feature type="disulfide bond" evidence="32">
    <location>
        <begin position="607"/>
        <end position="613"/>
    </location>
</feature>
<keyword evidence="9 32" id="KW-1032">Host cell membrane</keyword>
<feature type="disulfide bond" evidence="32">
    <location>
        <begin position="53"/>
        <end position="73"/>
    </location>
</feature>
<keyword evidence="23 32" id="KW-1039">Host endosome</keyword>
<keyword evidence="7 32" id="KW-1168">Fusion of virus membrane with host membrane</keyword>
<keyword evidence="26 32" id="KW-0564">Palmitate</keyword>
<dbReference type="GO" id="GO:1903911">
    <property type="term" value="P:positive regulation of receptor clustering"/>
    <property type="evidence" value="ECO:0007669"/>
    <property type="project" value="UniProtKB-UniRule"/>
</dbReference>
<dbReference type="GO" id="GO:1903908">
    <property type="term" value="P:positive regulation of plasma membrane raft polarization"/>
    <property type="evidence" value="ECO:0007669"/>
    <property type="project" value="UniProtKB-UniRule"/>
</dbReference>
<comment type="similarity">
    <text evidence="32">Belongs to the HIV-1 env protein family.</text>
</comment>
<feature type="disulfide bond" evidence="32">
    <location>
        <begin position="242"/>
        <end position="253"/>
    </location>
</feature>
<comment type="domain">
    <text evidence="32 33">The 17 amino acids long immunosuppressive region is present in many retroviral envelope proteins. Synthetic peptides derived from this relatively conserved sequence inhibit immune function in vitro and in vivo.</text>
</comment>
<feature type="coiled-coil region" evidence="32">
    <location>
        <begin position="642"/>
        <end position="676"/>
    </location>
</feature>
<dbReference type="Pfam" id="PF00517">
    <property type="entry name" value="GP41"/>
    <property type="match status" value="1"/>
</dbReference>
<feature type="domain" description="Human immunodeficiency virus 1 envelope glycoprotein Gp120" evidence="34">
    <location>
        <begin position="33"/>
        <end position="520"/>
    </location>
</feature>